<dbReference type="OrthoDB" id="5243589at2759"/>
<feature type="compositionally biased region" description="Polar residues" evidence="2">
    <location>
        <begin position="304"/>
        <end position="317"/>
    </location>
</feature>
<feature type="domain" description="SH3" evidence="3">
    <location>
        <begin position="744"/>
        <end position="797"/>
    </location>
</feature>
<feature type="compositionally biased region" description="Basic and acidic residues" evidence="2">
    <location>
        <begin position="375"/>
        <end position="389"/>
    </location>
</feature>
<protein>
    <submittedName>
        <fullName evidence="4">SH3 domain-containing protein</fullName>
    </submittedName>
</protein>
<evidence type="ECO:0000313" key="5">
    <source>
        <dbReference type="Proteomes" id="UP000070121"/>
    </source>
</evidence>
<comment type="caution">
    <text evidence="4">The sequence shown here is derived from an EMBL/GenBank/DDBJ whole genome shotgun (WGS) entry which is preliminary data.</text>
</comment>
<organism evidence="4 5">
    <name type="scientific">Colletotrichum salicis</name>
    <dbReference type="NCBI Taxonomy" id="1209931"/>
    <lineage>
        <taxon>Eukaryota</taxon>
        <taxon>Fungi</taxon>
        <taxon>Dikarya</taxon>
        <taxon>Ascomycota</taxon>
        <taxon>Pezizomycotina</taxon>
        <taxon>Sordariomycetes</taxon>
        <taxon>Hypocreomycetidae</taxon>
        <taxon>Glomerellales</taxon>
        <taxon>Glomerellaceae</taxon>
        <taxon>Colletotrichum</taxon>
        <taxon>Colletotrichum acutatum species complex</taxon>
    </lineage>
</organism>
<evidence type="ECO:0000259" key="3">
    <source>
        <dbReference type="Pfam" id="PF14604"/>
    </source>
</evidence>
<proteinExistence type="predicted"/>
<feature type="compositionally biased region" description="Pro residues" evidence="2">
    <location>
        <begin position="419"/>
        <end position="429"/>
    </location>
</feature>
<feature type="region of interest" description="Disordered" evidence="2">
    <location>
        <begin position="448"/>
        <end position="471"/>
    </location>
</feature>
<feature type="compositionally biased region" description="Polar residues" evidence="2">
    <location>
        <begin position="175"/>
        <end position="196"/>
    </location>
</feature>
<keyword evidence="5" id="KW-1185">Reference proteome</keyword>
<feature type="region of interest" description="Disordered" evidence="2">
    <location>
        <begin position="259"/>
        <end position="434"/>
    </location>
</feature>
<dbReference type="Pfam" id="PF14604">
    <property type="entry name" value="SH3_9"/>
    <property type="match status" value="1"/>
</dbReference>
<dbReference type="AlphaFoldDB" id="A0A135UK32"/>
<feature type="compositionally biased region" description="Basic and acidic residues" evidence="2">
    <location>
        <begin position="278"/>
        <end position="302"/>
    </location>
</feature>
<accession>A0A135UK32</accession>
<dbReference type="Proteomes" id="UP000070121">
    <property type="component" value="Unassembled WGS sequence"/>
</dbReference>
<dbReference type="SUPFAM" id="SSF50044">
    <property type="entry name" value="SH3-domain"/>
    <property type="match status" value="1"/>
</dbReference>
<evidence type="ECO:0000256" key="1">
    <source>
        <dbReference type="ARBA" id="ARBA00022443"/>
    </source>
</evidence>
<evidence type="ECO:0000313" key="4">
    <source>
        <dbReference type="EMBL" id="KXH60726.1"/>
    </source>
</evidence>
<feature type="region of interest" description="Disordered" evidence="2">
    <location>
        <begin position="172"/>
        <end position="236"/>
    </location>
</feature>
<dbReference type="InterPro" id="IPR036028">
    <property type="entry name" value="SH3-like_dom_sf"/>
</dbReference>
<feature type="compositionally biased region" description="Polar residues" evidence="2">
    <location>
        <begin position="393"/>
        <end position="410"/>
    </location>
</feature>
<feature type="compositionally biased region" description="Basic and acidic residues" evidence="2">
    <location>
        <begin position="199"/>
        <end position="217"/>
    </location>
</feature>
<keyword evidence="1" id="KW-0728">SH3 domain</keyword>
<dbReference type="EMBL" id="JFFI01001361">
    <property type="protein sequence ID" value="KXH60726.1"/>
    <property type="molecule type" value="Genomic_DNA"/>
</dbReference>
<dbReference type="STRING" id="1209931.A0A135UK32"/>
<gene>
    <name evidence="4" type="ORF">CSAL01_12955</name>
</gene>
<feature type="region of interest" description="Disordered" evidence="2">
    <location>
        <begin position="828"/>
        <end position="854"/>
    </location>
</feature>
<reference evidence="4 5" key="1">
    <citation type="submission" date="2014-02" db="EMBL/GenBank/DDBJ databases">
        <title>The genome sequence of Colletotrichum salicis CBS 607.94.</title>
        <authorList>
            <person name="Baroncelli R."/>
            <person name="Thon M.R."/>
        </authorList>
    </citation>
    <scope>NUCLEOTIDE SEQUENCE [LARGE SCALE GENOMIC DNA]</scope>
    <source>
        <strain evidence="4 5">CBS 607.94</strain>
    </source>
</reference>
<sequence>MDVVKDLVTGPFQEVVEKGTVALGNAGDDRDMLSESQKLVKGAERILKIIEPLCLRHLEESGVNFIDALKDDSMIVSVFFFLSLFPSGEIVNRLTFVCVDEIAGYRSQMTDMIWDFEDVIDAETFEKEKYVELRELCKRAGLRTGEILKRMRLEPAPWEQPLIPIIATSPPAATHETQNQGHASLTTSHEGQNHFQVQPHEEQHAPPEPEPRVREEVIEQQPPPPPPTNPWSIGASPMIETGLEEPMGGINIERRRPVSVSSPISEPGSPKNVSRLSHGSDHRLDRLDIPNDRVLSEEDRYHQMSPQDLTRSPVSMTDRNHPIVSRGRASSTTLGIVTEDHTQTPRNGNGNGGHSPRPHRHSQSSSLYSHASRQRSQESLHDSVFDGGRRNSGAISPSMTEHRASTSSTHDGGRLSPTSRPPIIPPNFPPGVHEGIERVPLITSDGEGLIPVESESSTSQGREPPFQVSSRPKDCNIGLSSSFYLYKGFCEGAKEVTRGGLGVKKIKKPGFSGAHEVAKCSSCSFELDFKQVENDVNKAEEANHHSNKISYRPRFLQKSHVATKRADEFLYGCVFCVHAQHTLEECDATVFFSQKKLFEHLARHPRPLPQVPGITVVETSETTGGGEVPLHLRNNYDLHFRAPPRPSRIEGRQLELAQLPTATATQTVKRMYGMRLLYDNTPGFELANGARLSGVEFPAKYNGEWVMGWHEGNFGSAPLDVLKLEAPPKGEIRADTASNISAVARWKFAPRPKDGGDWLKFDQGERITNISWAWQDHWCWSGTNAKGVWGIFPQTFIDSTSIREVSDRSSISSGERRKSGTAGFFERFSSGRKASRQSSVGHVMVSSGPRPSVV</sequence>
<evidence type="ECO:0000256" key="2">
    <source>
        <dbReference type="SAM" id="MobiDB-lite"/>
    </source>
</evidence>
<dbReference type="InterPro" id="IPR001452">
    <property type="entry name" value="SH3_domain"/>
</dbReference>
<name>A0A135UK32_9PEZI</name>